<feature type="chain" id="PRO_5032371619" description="DUF4397 domain-containing protein" evidence="1">
    <location>
        <begin position="19"/>
        <end position="321"/>
    </location>
</feature>
<keyword evidence="1" id="KW-0732">Signal</keyword>
<accession>A0A841EN52</accession>
<comment type="caution">
    <text evidence="2">The sequence shown here is derived from an EMBL/GenBank/DDBJ whole genome shotgun (WGS) entry which is preliminary data.</text>
</comment>
<protein>
    <recommendedName>
        <fullName evidence="4">DUF4397 domain-containing protein</fullName>
    </recommendedName>
</protein>
<evidence type="ECO:0000313" key="3">
    <source>
        <dbReference type="Proteomes" id="UP000524404"/>
    </source>
</evidence>
<sequence length="321" mass="33459">MKKLSIFFVAILVALVSACGVTPDIQPTTVDNTLPAATGGLDVTFTDPTINATSSVVAANGDNVNVSLLIKKTASGGKPRIMRVFVETTANYRPANATPLFEIKLKNKDEQTQTIEYTVSPTSGKVYIHFDVYDNTSTDANSTSANVTRKTLVVNVSSQAQIASWPSITLGAQSNAAGSRVTSATGDIYKVCDLDSNMKYVDITYASVGSPVKSTLMSNPARNTTFSLSTIATATDCSGSYTGGGSATYFAVAPTSVDFATADDLALGALSISNTAPQYIAIESGKVYAFLNGRGKKGLIKVNSIVAGVAGTISVDIKVQK</sequence>
<organism evidence="2 3">
    <name type="scientific">Arcicella rosea</name>
    <dbReference type="NCBI Taxonomy" id="502909"/>
    <lineage>
        <taxon>Bacteria</taxon>
        <taxon>Pseudomonadati</taxon>
        <taxon>Bacteroidota</taxon>
        <taxon>Cytophagia</taxon>
        <taxon>Cytophagales</taxon>
        <taxon>Flectobacillaceae</taxon>
        <taxon>Arcicella</taxon>
    </lineage>
</organism>
<dbReference type="RefSeq" id="WP_184135277.1">
    <property type="nucleotide sequence ID" value="NZ_JACHKT010000022.1"/>
</dbReference>
<dbReference type="PROSITE" id="PS51257">
    <property type="entry name" value="PROKAR_LIPOPROTEIN"/>
    <property type="match status" value="1"/>
</dbReference>
<proteinExistence type="predicted"/>
<dbReference type="AlphaFoldDB" id="A0A841EN52"/>
<evidence type="ECO:0000313" key="2">
    <source>
        <dbReference type="EMBL" id="MBB6004336.1"/>
    </source>
</evidence>
<dbReference type="Proteomes" id="UP000524404">
    <property type="component" value="Unassembled WGS sequence"/>
</dbReference>
<evidence type="ECO:0000256" key="1">
    <source>
        <dbReference type="SAM" id="SignalP"/>
    </source>
</evidence>
<reference evidence="2 3" key="1">
    <citation type="submission" date="2020-08" db="EMBL/GenBank/DDBJ databases">
        <title>Functional genomics of gut bacteria from endangered species of beetles.</title>
        <authorList>
            <person name="Carlos-Shanley C."/>
        </authorList>
    </citation>
    <scope>NUCLEOTIDE SEQUENCE [LARGE SCALE GENOMIC DNA]</scope>
    <source>
        <strain evidence="2 3">S00070</strain>
    </source>
</reference>
<evidence type="ECO:0008006" key="4">
    <source>
        <dbReference type="Google" id="ProtNLM"/>
    </source>
</evidence>
<gene>
    <name evidence="2" type="ORF">HNP25_002999</name>
</gene>
<feature type="signal peptide" evidence="1">
    <location>
        <begin position="1"/>
        <end position="18"/>
    </location>
</feature>
<dbReference type="EMBL" id="JACHKT010000022">
    <property type="protein sequence ID" value="MBB6004336.1"/>
    <property type="molecule type" value="Genomic_DNA"/>
</dbReference>
<keyword evidence="3" id="KW-1185">Reference proteome</keyword>
<name>A0A841EN52_9BACT</name>